<dbReference type="Pfam" id="PF02668">
    <property type="entry name" value="TauD"/>
    <property type="match status" value="1"/>
</dbReference>
<comment type="caution">
    <text evidence="8">The sequence shown here is derived from an EMBL/GenBank/DDBJ whole genome shotgun (WGS) entry which is preliminary data.</text>
</comment>
<proteinExistence type="inferred from homology"/>
<gene>
    <name evidence="8" type="ORF">G3I53_26155</name>
</gene>
<dbReference type="GO" id="GO:0016491">
    <property type="term" value="F:oxidoreductase activity"/>
    <property type="evidence" value="ECO:0007669"/>
    <property type="project" value="UniProtKB-KW"/>
</dbReference>
<evidence type="ECO:0000256" key="5">
    <source>
        <dbReference type="PIRSR" id="PIRSR019543-1"/>
    </source>
</evidence>
<dbReference type="PIRSF" id="PIRSF019543">
    <property type="entry name" value="Clavaminate_syn"/>
    <property type="match status" value="1"/>
</dbReference>
<feature type="binding site" evidence="5">
    <location>
        <position position="293"/>
    </location>
    <ligand>
        <name>2-oxoglutarate</name>
        <dbReference type="ChEBI" id="CHEBI:16810"/>
    </ligand>
</feature>
<dbReference type="InterPro" id="IPR003819">
    <property type="entry name" value="TauD/TfdA-like"/>
</dbReference>
<dbReference type="EMBL" id="JAAGMD010000725">
    <property type="protein sequence ID" value="NEA89434.1"/>
    <property type="molecule type" value="Genomic_DNA"/>
</dbReference>
<reference evidence="8" key="1">
    <citation type="submission" date="2020-01" db="EMBL/GenBank/DDBJ databases">
        <title>Insect and environment-associated Actinomycetes.</title>
        <authorList>
            <person name="Currrie C."/>
            <person name="Chevrette M."/>
            <person name="Carlson C."/>
            <person name="Stubbendieck R."/>
            <person name="Wendt-Pienkowski E."/>
        </authorList>
    </citation>
    <scope>NUCLEOTIDE SEQUENCE</scope>
    <source>
        <strain evidence="8">SID14436</strain>
    </source>
</reference>
<protein>
    <recommendedName>
        <fullName evidence="7">TauD/TfdA-like domain-containing protein</fullName>
    </recommendedName>
</protein>
<evidence type="ECO:0000256" key="1">
    <source>
        <dbReference type="ARBA" id="ARBA00008425"/>
    </source>
</evidence>
<name>A0A6G3R1U5_9ACTN</name>
<keyword evidence="3" id="KW-0560">Oxidoreductase</keyword>
<dbReference type="Gene3D" id="3.60.130.10">
    <property type="entry name" value="Clavaminate synthase-like"/>
    <property type="match status" value="1"/>
</dbReference>
<dbReference type="GO" id="GO:0005506">
    <property type="term" value="F:iron ion binding"/>
    <property type="evidence" value="ECO:0007669"/>
    <property type="project" value="InterPro"/>
</dbReference>
<dbReference type="AlphaFoldDB" id="A0A6G3R1U5"/>
<organism evidence="8">
    <name type="scientific">Streptomyces sp. SID14436</name>
    <dbReference type="NCBI Taxonomy" id="2706070"/>
    <lineage>
        <taxon>Bacteria</taxon>
        <taxon>Bacillati</taxon>
        <taxon>Actinomycetota</taxon>
        <taxon>Actinomycetes</taxon>
        <taxon>Kitasatosporales</taxon>
        <taxon>Streptomycetaceae</taxon>
        <taxon>Streptomyces</taxon>
    </lineage>
</organism>
<keyword evidence="4 6" id="KW-0408">Iron</keyword>
<evidence type="ECO:0000313" key="8">
    <source>
        <dbReference type="EMBL" id="NEA89434.1"/>
    </source>
</evidence>
<evidence type="ECO:0000256" key="6">
    <source>
        <dbReference type="PIRSR" id="PIRSR019543-2"/>
    </source>
</evidence>
<feature type="binding site" evidence="6">
    <location>
        <position position="148"/>
    </location>
    <ligand>
        <name>Fe cation</name>
        <dbReference type="ChEBI" id="CHEBI:24875"/>
    </ligand>
</feature>
<dbReference type="SUPFAM" id="SSF51197">
    <property type="entry name" value="Clavaminate synthase-like"/>
    <property type="match status" value="1"/>
</dbReference>
<dbReference type="InterPro" id="IPR053447">
    <property type="entry name" value="Alpha-KG_dependent_hydroxylase"/>
</dbReference>
<comment type="similarity">
    <text evidence="1">Belongs to the clavaminate synthase family.</text>
</comment>
<evidence type="ECO:0000256" key="4">
    <source>
        <dbReference type="ARBA" id="ARBA00023004"/>
    </source>
</evidence>
<sequence length="330" mass="37098">MYRFSLSARDTEDVLVFVDELATHFAGVEDETFLQQAAVLAHELPRSLRLAMHDVRLNESHGAIVVSGYPLDDARIGPTPLSWGMQEASRSTRREEIFFFLCGALLGDAIAWRTQQTGRVMHDVLPIPGHENVQLNSASDMQIYWHIEDAFHVYRADYVGLMCLRNNDSVATTYATLDVEALPQDAVRTLFEPRFLVRPDNSHGSASAFTEEPARIAVLFGDPAAPYLRLDPYFMDPGAHDPVAWEALDVLGKHLETNLHEVALHPGEVLFVDNYRAVHGRNSFRANYDGRDRWLKRLNVARDLRKSRAARSAPADRVIGTFDMAARKGT</sequence>
<accession>A0A6G3R1U5</accession>
<dbReference type="RefSeq" id="WP_164336767.1">
    <property type="nucleotide sequence ID" value="NZ_JAAGMD010000725.1"/>
</dbReference>
<feature type="domain" description="TauD/TfdA-like" evidence="7">
    <location>
        <begin position="129"/>
        <end position="298"/>
    </location>
</feature>
<evidence type="ECO:0000259" key="7">
    <source>
        <dbReference type="Pfam" id="PF02668"/>
    </source>
</evidence>
<feature type="binding site" evidence="6">
    <location>
        <position position="279"/>
    </location>
    <ligand>
        <name>Fe cation</name>
        <dbReference type="ChEBI" id="CHEBI:24875"/>
    </ligand>
</feature>
<evidence type="ECO:0000256" key="3">
    <source>
        <dbReference type="ARBA" id="ARBA00023002"/>
    </source>
</evidence>
<feature type="binding site" evidence="5">
    <location>
        <position position="297"/>
    </location>
    <ligand>
        <name>2-oxoglutarate</name>
        <dbReference type="ChEBI" id="CHEBI:16810"/>
    </ligand>
</feature>
<dbReference type="NCBIfam" id="NF041363">
    <property type="entry name" value="GntD_guanitoxin"/>
    <property type="match status" value="1"/>
</dbReference>
<dbReference type="InterPro" id="IPR042098">
    <property type="entry name" value="TauD-like_sf"/>
</dbReference>
<feature type="binding site" evidence="6">
    <location>
        <position position="146"/>
    </location>
    <ligand>
        <name>Fe cation</name>
        <dbReference type="ChEBI" id="CHEBI:24875"/>
    </ligand>
</feature>
<keyword evidence="2 6" id="KW-0479">Metal-binding</keyword>
<evidence type="ECO:0000256" key="2">
    <source>
        <dbReference type="ARBA" id="ARBA00022723"/>
    </source>
</evidence>
<dbReference type="InterPro" id="IPR014503">
    <property type="entry name" value="Clavaminate_syn-like"/>
</dbReference>
<feature type="binding site" evidence="5">
    <location>
        <position position="172"/>
    </location>
    <ligand>
        <name>2-oxoglutarate</name>
        <dbReference type="ChEBI" id="CHEBI:16810"/>
    </ligand>
</feature>